<gene>
    <name evidence="2" type="ORF">ECIG_04733</name>
</gene>
<evidence type="ECO:0000313" key="3">
    <source>
        <dbReference type="Proteomes" id="UP000004710"/>
    </source>
</evidence>
<proteinExistence type="predicted"/>
<sequence length="475" mass="53751">MHKERYSGFILFEVAVFLMLFSISLGLYVQTQYIKNYTGSAFVFSVKIKEFTTAFQQYLDENYKSLDYGVSEIPISKIIKSGQIGAGTTGFIGDYVIKFYADRQILNGRDSISGLVTATAIPNKSPLNKSKINYIEGLLGPYGGQRVGDSDIVNGNWNLWVLNLKKWKLAQTAQLFSYFPDSLELSQRLIPSPQPAKIYSLSFENCSFSHCETSELPAGAKNSQPSLMEWVPFYNEDYFRITIRGDENVDYYAITLTVASERNINSMEYNSATTAGGITLLGKDYNNIDDAYITVSIRPVTSLKIGDPFIYTLHKRMPQTNELANKLWKSFDIAIESDSPDDYSSTERCRHIHSTEKFVDSKNGKLSYVDFIPKSPFSLAYDVVFSFFGNKFFFPKNGGLSLSYFYSDRYYPWFFINHPDKNNGAIFSCIVEGDGETKTVPDAAIVIKDKQYNIQGNINMSSWSKGNHIVHITLK</sequence>
<keyword evidence="1" id="KW-0472">Membrane</keyword>
<accession>F4SY93</accession>
<feature type="transmembrane region" description="Helical" evidence="1">
    <location>
        <begin position="9"/>
        <end position="29"/>
    </location>
</feature>
<reference evidence="2 3" key="1">
    <citation type="submission" date="2010-01" db="EMBL/GenBank/DDBJ databases">
        <title>The Genome Sequence of Escherichia coli M605.</title>
        <authorList>
            <consortium name="The Broad Institute Genome Sequencing Platform"/>
            <consortium name="The Broad Institute Genome Sequencing Center for Infectious Disease"/>
            <person name="Feldgarden M."/>
            <person name="Gordon D.M."/>
            <person name="Johnson J.R."/>
            <person name="Johnston B.D."/>
            <person name="Young S."/>
            <person name="Zeng Q."/>
            <person name="Koehrsen M."/>
            <person name="Alvarado L."/>
            <person name="Berlin A.M."/>
            <person name="Borenstein D."/>
            <person name="Chapman S.B."/>
            <person name="Chen Z."/>
            <person name="Engels R."/>
            <person name="Freedman E."/>
            <person name="Gellesch M."/>
            <person name="Goldberg J."/>
            <person name="Griggs A."/>
            <person name="Gujja S."/>
            <person name="Heilman E.R."/>
            <person name="Heiman D.I."/>
            <person name="Hepburn T.A."/>
            <person name="Howarth C."/>
            <person name="Jen D."/>
            <person name="Larson L."/>
            <person name="Lewis B."/>
            <person name="Mehta T."/>
            <person name="Park D."/>
            <person name="Pearson M."/>
            <person name="Richards J."/>
            <person name="Roberts A."/>
            <person name="Saif S."/>
            <person name="Shea T.D."/>
            <person name="Shenoy N."/>
            <person name="Sisk P."/>
            <person name="Stolte C."/>
            <person name="Sykes S.N."/>
            <person name="Walk T."/>
            <person name="White J."/>
            <person name="Yandava C."/>
            <person name="Haas B."/>
            <person name="Henn M.R."/>
            <person name="Nusbaum C."/>
            <person name="Birren B."/>
        </authorList>
    </citation>
    <scope>NUCLEOTIDE SEQUENCE [LARGE SCALE GENOMIC DNA]</scope>
    <source>
        <strain evidence="2 3">M605</strain>
    </source>
</reference>
<dbReference type="EMBL" id="GL883905">
    <property type="protein sequence ID" value="EGI16340.1"/>
    <property type="molecule type" value="Genomic_DNA"/>
</dbReference>
<evidence type="ECO:0000256" key="1">
    <source>
        <dbReference type="SAM" id="Phobius"/>
    </source>
</evidence>
<dbReference type="AlphaFoldDB" id="F4SY93"/>
<evidence type="ECO:0000313" key="2">
    <source>
        <dbReference type="EMBL" id="EGI16340.1"/>
    </source>
</evidence>
<organism evidence="2 3">
    <name type="scientific">Escherichia coli M605</name>
    <dbReference type="NCBI Taxonomy" id="656417"/>
    <lineage>
        <taxon>Bacteria</taxon>
        <taxon>Pseudomonadati</taxon>
        <taxon>Pseudomonadota</taxon>
        <taxon>Gammaproteobacteria</taxon>
        <taxon>Enterobacterales</taxon>
        <taxon>Enterobacteriaceae</taxon>
        <taxon>Escherichia</taxon>
    </lineage>
</organism>
<keyword evidence="1" id="KW-1133">Transmembrane helix</keyword>
<dbReference type="Proteomes" id="UP000004710">
    <property type="component" value="Unassembled WGS sequence"/>
</dbReference>
<dbReference type="HOGENOM" id="CLU_574582_0_0_6"/>
<name>F4SY93_ECOLX</name>
<keyword evidence="1" id="KW-0812">Transmembrane</keyword>
<protein>
    <submittedName>
        <fullName evidence="2">Uncharacterized protein</fullName>
    </submittedName>
</protein>